<dbReference type="EMBL" id="JMIR01000035">
    <property type="protein sequence ID" value="KEO81559.1"/>
    <property type="molecule type" value="Genomic_DNA"/>
</dbReference>
<feature type="transmembrane region" description="Helical" evidence="2">
    <location>
        <begin position="137"/>
        <end position="157"/>
    </location>
</feature>
<evidence type="ECO:0000256" key="1">
    <source>
        <dbReference type="SAM" id="Coils"/>
    </source>
</evidence>
<feature type="coiled-coil region" evidence="1">
    <location>
        <begin position="156"/>
        <end position="195"/>
    </location>
</feature>
<protein>
    <recommendedName>
        <fullName evidence="3">GGDEF domain-containing protein</fullName>
    </recommendedName>
</protein>
<dbReference type="GO" id="GO:0005886">
    <property type="term" value="C:plasma membrane"/>
    <property type="evidence" value="ECO:0007669"/>
    <property type="project" value="TreeGrafter"/>
</dbReference>
<keyword evidence="2" id="KW-0472">Membrane</keyword>
<dbReference type="PROSITE" id="PS50887">
    <property type="entry name" value="GGDEF"/>
    <property type="match status" value="1"/>
</dbReference>
<evidence type="ECO:0000313" key="5">
    <source>
        <dbReference type="Proteomes" id="UP000027931"/>
    </source>
</evidence>
<dbReference type="NCBIfam" id="TIGR00254">
    <property type="entry name" value="GGDEF"/>
    <property type="match status" value="1"/>
</dbReference>
<dbReference type="InterPro" id="IPR050469">
    <property type="entry name" value="Diguanylate_Cyclase"/>
</dbReference>
<evidence type="ECO:0000313" key="4">
    <source>
        <dbReference type="EMBL" id="KEO81559.1"/>
    </source>
</evidence>
<dbReference type="InterPro" id="IPR029787">
    <property type="entry name" value="Nucleotide_cyclase"/>
</dbReference>
<dbReference type="InterPro" id="IPR043128">
    <property type="entry name" value="Rev_trsase/Diguanyl_cyclase"/>
</dbReference>
<accession>A0A074LKE0</accession>
<dbReference type="PANTHER" id="PTHR45138">
    <property type="entry name" value="REGULATORY COMPONENTS OF SENSORY TRANSDUCTION SYSTEM"/>
    <property type="match status" value="1"/>
</dbReference>
<gene>
    <name evidence="4" type="ORF">EL26_19945</name>
</gene>
<dbReference type="Proteomes" id="UP000027931">
    <property type="component" value="Unassembled WGS sequence"/>
</dbReference>
<keyword evidence="5" id="KW-1185">Reference proteome</keyword>
<comment type="caution">
    <text evidence="4">The sequence shown here is derived from an EMBL/GenBank/DDBJ whole genome shotgun (WGS) entry which is preliminary data.</text>
</comment>
<keyword evidence="2" id="KW-1133">Transmembrane helix</keyword>
<dbReference type="FunFam" id="3.30.70.270:FF:000001">
    <property type="entry name" value="Diguanylate cyclase domain protein"/>
    <property type="match status" value="1"/>
</dbReference>
<sequence>MLTILRFLTNYEAFLVMARCFLTLLLLLFAGNPAMVGAFFYFAGTSLGLLLTYRRWQNRHVLWHAVKVLDLFVVSGMVYLGGGLDSDLYYYYYLTMAIASYIHEDSYALNLAFTVAVNAVYLVTLLLSPGTVTWQAIVFRSVMFLAVSLLFPVMSYVEHQRQATEERERRAQAERDRLEREMESMNREVAQYAFDLHQMAVLDQLTKLHNHNYFHTRIIVETEKSKQQGKSVALILFDIDNFKRVNDTYGHSVGDEVLRSISSRLLQVSQGTYWVPCRVGGEELALLVPDADLQAGYEAAERVRSEIEKVRVPIPTGELLNVSVSVGVASFPENCSTHQQMIDRADQAMYAAKRGGKNRTVKYDEGLASCKTPTM</sequence>
<dbReference type="CDD" id="cd01949">
    <property type="entry name" value="GGDEF"/>
    <property type="match status" value="1"/>
</dbReference>
<dbReference type="GO" id="GO:1902201">
    <property type="term" value="P:negative regulation of bacterial-type flagellum-dependent cell motility"/>
    <property type="evidence" value="ECO:0007669"/>
    <property type="project" value="TreeGrafter"/>
</dbReference>
<name>A0A074LKE0_9BACL</name>
<proteinExistence type="predicted"/>
<feature type="domain" description="GGDEF" evidence="3">
    <location>
        <begin position="230"/>
        <end position="365"/>
    </location>
</feature>
<dbReference type="AlphaFoldDB" id="A0A074LKE0"/>
<dbReference type="InterPro" id="IPR000160">
    <property type="entry name" value="GGDEF_dom"/>
</dbReference>
<feature type="transmembrane region" description="Helical" evidence="2">
    <location>
        <begin position="111"/>
        <end position="131"/>
    </location>
</feature>
<evidence type="ECO:0000256" key="2">
    <source>
        <dbReference type="SAM" id="Phobius"/>
    </source>
</evidence>
<dbReference type="OrthoDB" id="2369808at2"/>
<keyword evidence="1" id="KW-0175">Coiled coil</keyword>
<dbReference type="GO" id="GO:0052621">
    <property type="term" value="F:diguanylate cyclase activity"/>
    <property type="evidence" value="ECO:0007669"/>
    <property type="project" value="TreeGrafter"/>
</dbReference>
<keyword evidence="2" id="KW-0812">Transmembrane</keyword>
<evidence type="ECO:0000259" key="3">
    <source>
        <dbReference type="PROSITE" id="PS50887"/>
    </source>
</evidence>
<dbReference type="Pfam" id="PF00990">
    <property type="entry name" value="GGDEF"/>
    <property type="match status" value="1"/>
</dbReference>
<dbReference type="RefSeq" id="WP_052036580.1">
    <property type="nucleotide sequence ID" value="NZ_JMIR01000035.1"/>
</dbReference>
<dbReference type="SUPFAM" id="SSF55073">
    <property type="entry name" value="Nucleotide cyclase"/>
    <property type="match status" value="1"/>
</dbReference>
<reference evidence="4 5" key="1">
    <citation type="journal article" date="2013" name="Int. J. Syst. Evol. Microbiol.">
        <title>Tumebacillus flagellatus sp. nov., an alpha-amylase/pullulanase-producing bacterium isolated from cassava wastewater.</title>
        <authorList>
            <person name="Wang Q."/>
            <person name="Xie N."/>
            <person name="Qin Y."/>
            <person name="Shen N."/>
            <person name="Zhu J."/>
            <person name="Mi H."/>
            <person name="Huang R."/>
        </authorList>
    </citation>
    <scope>NUCLEOTIDE SEQUENCE [LARGE SCALE GENOMIC DNA]</scope>
    <source>
        <strain evidence="4 5">GST4</strain>
    </source>
</reference>
<dbReference type="SMART" id="SM00267">
    <property type="entry name" value="GGDEF"/>
    <property type="match status" value="1"/>
</dbReference>
<dbReference type="GO" id="GO:0043709">
    <property type="term" value="P:cell adhesion involved in single-species biofilm formation"/>
    <property type="evidence" value="ECO:0007669"/>
    <property type="project" value="TreeGrafter"/>
</dbReference>
<feature type="transmembrane region" description="Helical" evidence="2">
    <location>
        <begin position="65"/>
        <end position="82"/>
    </location>
</feature>
<organism evidence="4 5">
    <name type="scientific">Tumebacillus flagellatus</name>
    <dbReference type="NCBI Taxonomy" id="1157490"/>
    <lineage>
        <taxon>Bacteria</taxon>
        <taxon>Bacillati</taxon>
        <taxon>Bacillota</taxon>
        <taxon>Bacilli</taxon>
        <taxon>Bacillales</taxon>
        <taxon>Alicyclobacillaceae</taxon>
        <taxon>Tumebacillus</taxon>
    </lineage>
</organism>
<dbReference type="eggNOG" id="COG3706">
    <property type="taxonomic scope" value="Bacteria"/>
</dbReference>
<dbReference type="Gene3D" id="3.30.70.270">
    <property type="match status" value="1"/>
</dbReference>
<dbReference type="STRING" id="1157490.EL26_19945"/>
<dbReference type="PANTHER" id="PTHR45138:SF5">
    <property type="entry name" value="BIFUNCTIONAL PERIPLASMIC SUBSTRATE BINDING PROTEIN_CYTOPLASMIC DIGUANYLATE CYCLASE"/>
    <property type="match status" value="1"/>
</dbReference>